<evidence type="ECO:0000256" key="17">
    <source>
        <dbReference type="SAM" id="MobiDB-lite"/>
    </source>
</evidence>
<dbReference type="PANTHER" id="PTHR31803:SF3">
    <property type="entry name" value="ALTERNATIVE OXIDASE"/>
    <property type="match status" value="1"/>
</dbReference>
<reference evidence="19" key="2">
    <citation type="journal article" date="2023" name="IMA Fungus">
        <title>Comparative genomic study of the Penicillium genus elucidates a diverse pangenome and 15 lateral gene transfer events.</title>
        <authorList>
            <person name="Petersen C."/>
            <person name="Sorensen T."/>
            <person name="Nielsen M.R."/>
            <person name="Sondergaard T.E."/>
            <person name="Sorensen J.L."/>
            <person name="Fitzpatrick D.A."/>
            <person name="Frisvad J.C."/>
            <person name="Nielsen K.L."/>
        </authorList>
    </citation>
    <scope>NUCLEOTIDE SEQUENCE</scope>
    <source>
        <strain evidence="19">IBT 21917</strain>
    </source>
</reference>
<evidence type="ECO:0000256" key="12">
    <source>
        <dbReference type="ARBA" id="ARBA00023004"/>
    </source>
</evidence>
<evidence type="ECO:0000313" key="20">
    <source>
        <dbReference type="Proteomes" id="UP001146351"/>
    </source>
</evidence>
<sequence length="521" mass="59081">MPPKTKKANKSASKASTKTTAPDPKRPETPTPTQPITATSHCAKGTKRPASYEGTRAGPKRPKSFFSPYNNVYEKVIGAVLDDQQDARLAGRINIGSTVVQVARSISDALDAHFFLEFSRRHADVVQRTERAEQMNSTLKEKVDELVELVELLTEENEGQRRRLGALRNKDSSDSDSDDSESTSSSSDSEESEESRLVLMLIMVQSNMTRLARLPPRFLQRATPWTYTAISPCLIGYDRRLHTTQTQTPQKSSWTHPIYTRDEILAIRPAHRKADTWQDKAALTSVRFLRWGMDLVSGYRAQSLTATPAQYVMTEDKWITRFIFLESVAGVPGMVAGMLRHLKSIRKMRRDHGWIETLLEEAYNERMHLLTFLKLAQPGPLMRFMVLGAQCVFFTGFSLAYLVSPQICHRFVGYLEEEAVITYSKAIRDLETGLLPAWEDLQAPPMAVRYWQMPEGRQCMHSLLLYVRADEAKHRDVNHTLGNLDQNMDPNPFSAKFKALGVRESACSLTRLQEANNEKRE</sequence>
<keyword evidence="11 16" id="KW-0560">Oxidoreductase</keyword>
<keyword evidence="7" id="KW-0999">Mitochondrion inner membrane</keyword>
<evidence type="ECO:0000256" key="7">
    <source>
        <dbReference type="ARBA" id="ARBA00022792"/>
    </source>
</evidence>
<evidence type="ECO:0000256" key="18">
    <source>
        <dbReference type="SAM" id="Phobius"/>
    </source>
</evidence>
<keyword evidence="3" id="KW-0813">Transport</keyword>
<comment type="caution">
    <text evidence="19">The sequence shown here is derived from an EMBL/GenBank/DDBJ whole genome shotgun (WGS) entry which is preliminary data.</text>
</comment>
<keyword evidence="13" id="KW-0496">Mitochondrion</keyword>
<dbReference type="InterPro" id="IPR038659">
    <property type="entry name" value="AOX_sf"/>
</dbReference>
<dbReference type="EMBL" id="JAPQKO010000002">
    <property type="protein sequence ID" value="KAJ5179533.1"/>
    <property type="molecule type" value="Genomic_DNA"/>
</dbReference>
<keyword evidence="12 16" id="KW-0408">Iron</keyword>
<keyword evidence="4 16" id="KW-0679">Respiratory chain</keyword>
<dbReference type="GO" id="GO:0098803">
    <property type="term" value="C:respiratory chain complex"/>
    <property type="evidence" value="ECO:0007669"/>
    <property type="project" value="UniProtKB-UniRule"/>
</dbReference>
<keyword evidence="10 18" id="KW-1133">Transmembrane helix</keyword>
<keyword evidence="20" id="KW-1185">Reference proteome</keyword>
<keyword evidence="5 16" id="KW-0812">Transmembrane</keyword>
<dbReference type="PANTHER" id="PTHR31803">
    <property type="entry name" value="ALTERNATIVE OXIDASE"/>
    <property type="match status" value="1"/>
</dbReference>
<keyword evidence="9 16" id="KW-0249">Electron transport</keyword>
<dbReference type="GO" id="GO:0046872">
    <property type="term" value="F:metal ion binding"/>
    <property type="evidence" value="ECO:0007669"/>
    <property type="project" value="UniProtKB-UniRule"/>
</dbReference>
<comment type="function">
    <text evidence="15">Catalyzes cyanide-resistant oxygen consumption. May increase respiration when the cytochrome respiratory pathway is restricted, or in response to low temperatures.</text>
</comment>
<comment type="subcellular location">
    <subcellularLocation>
        <location evidence="1">Mitochondrion inner membrane</location>
        <topology evidence="1">Multi-pass membrane protein</topology>
        <orientation evidence="1">Matrix side</orientation>
    </subcellularLocation>
</comment>
<dbReference type="CDD" id="cd01053">
    <property type="entry name" value="AOX"/>
    <property type="match status" value="1"/>
</dbReference>
<feature type="region of interest" description="Disordered" evidence="17">
    <location>
        <begin position="160"/>
        <end position="193"/>
    </location>
</feature>
<organism evidence="19 20">
    <name type="scientific">Penicillium capsulatum</name>
    <dbReference type="NCBI Taxonomy" id="69766"/>
    <lineage>
        <taxon>Eukaryota</taxon>
        <taxon>Fungi</taxon>
        <taxon>Dikarya</taxon>
        <taxon>Ascomycota</taxon>
        <taxon>Pezizomycotina</taxon>
        <taxon>Eurotiomycetes</taxon>
        <taxon>Eurotiomycetidae</taxon>
        <taxon>Eurotiales</taxon>
        <taxon>Aspergillaceae</taxon>
        <taxon>Penicillium</taxon>
    </lineage>
</organism>
<dbReference type="GO" id="GO:0009916">
    <property type="term" value="F:alternative oxidase activity"/>
    <property type="evidence" value="ECO:0007669"/>
    <property type="project" value="UniProtKB-UniRule"/>
</dbReference>
<evidence type="ECO:0000256" key="1">
    <source>
        <dbReference type="ARBA" id="ARBA00004292"/>
    </source>
</evidence>
<feature type="region of interest" description="Disordered" evidence="17">
    <location>
        <begin position="1"/>
        <end position="63"/>
    </location>
</feature>
<name>A0A9W9II38_9EURO</name>
<evidence type="ECO:0000313" key="19">
    <source>
        <dbReference type="EMBL" id="KAJ5179533.1"/>
    </source>
</evidence>
<evidence type="ECO:0000256" key="8">
    <source>
        <dbReference type="ARBA" id="ARBA00022946"/>
    </source>
</evidence>
<dbReference type="AlphaFoldDB" id="A0A9W9II38"/>
<evidence type="ECO:0000256" key="9">
    <source>
        <dbReference type="ARBA" id="ARBA00022982"/>
    </source>
</evidence>
<dbReference type="EC" id="1.-.-.-" evidence="16"/>
<reference evidence="19" key="1">
    <citation type="submission" date="2022-11" db="EMBL/GenBank/DDBJ databases">
        <authorList>
            <person name="Petersen C."/>
        </authorList>
    </citation>
    <scope>NUCLEOTIDE SEQUENCE</scope>
    <source>
        <strain evidence="19">IBT 21917</strain>
    </source>
</reference>
<dbReference type="InterPro" id="IPR002680">
    <property type="entry name" value="AOX"/>
</dbReference>
<evidence type="ECO:0000256" key="5">
    <source>
        <dbReference type="ARBA" id="ARBA00022692"/>
    </source>
</evidence>
<evidence type="ECO:0000256" key="16">
    <source>
        <dbReference type="RuleBase" id="RU003779"/>
    </source>
</evidence>
<dbReference type="Gene3D" id="1.20.1260.140">
    <property type="entry name" value="Alternative oxidase"/>
    <property type="match status" value="1"/>
</dbReference>
<evidence type="ECO:0000256" key="4">
    <source>
        <dbReference type="ARBA" id="ARBA00022660"/>
    </source>
</evidence>
<comment type="cofactor">
    <cofactor evidence="16">
        <name>Fe cation</name>
        <dbReference type="ChEBI" id="CHEBI:24875"/>
    </cofactor>
    <text evidence="16">Binds 2 iron ions per subunit.</text>
</comment>
<dbReference type="GO" id="GO:0010230">
    <property type="term" value="P:alternative respiration"/>
    <property type="evidence" value="ECO:0007669"/>
    <property type="project" value="TreeGrafter"/>
</dbReference>
<dbReference type="Pfam" id="PF01786">
    <property type="entry name" value="AOX"/>
    <property type="match status" value="1"/>
</dbReference>
<keyword evidence="14 16" id="KW-0472">Membrane</keyword>
<accession>A0A9W9II38</accession>
<gene>
    <name evidence="19" type="ORF">N7492_002743</name>
</gene>
<evidence type="ECO:0000256" key="10">
    <source>
        <dbReference type="ARBA" id="ARBA00022989"/>
    </source>
</evidence>
<feature type="transmembrane region" description="Helical" evidence="18">
    <location>
        <begin position="384"/>
        <end position="403"/>
    </location>
</feature>
<dbReference type="OrthoDB" id="16906at2759"/>
<evidence type="ECO:0000256" key="13">
    <source>
        <dbReference type="ARBA" id="ARBA00023128"/>
    </source>
</evidence>
<dbReference type="FunFam" id="1.20.1260.140:FF:000002">
    <property type="entry name" value="Alternative oxidase"/>
    <property type="match status" value="1"/>
</dbReference>
<evidence type="ECO:0000256" key="15">
    <source>
        <dbReference type="ARBA" id="ARBA00025285"/>
    </source>
</evidence>
<evidence type="ECO:0000256" key="2">
    <source>
        <dbReference type="ARBA" id="ARBA00008388"/>
    </source>
</evidence>
<comment type="similarity">
    <text evidence="2 16">Belongs to the alternative oxidase family.</text>
</comment>
<keyword evidence="6 16" id="KW-0479">Metal-binding</keyword>
<evidence type="ECO:0000256" key="3">
    <source>
        <dbReference type="ARBA" id="ARBA00022448"/>
    </source>
</evidence>
<dbReference type="GO" id="GO:0005743">
    <property type="term" value="C:mitochondrial inner membrane"/>
    <property type="evidence" value="ECO:0007669"/>
    <property type="project" value="UniProtKB-SubCell"/>
</dbReference>
<evidence type="ECO:0000256" key="14">
    <source>
        <dbReference type="ARBA" id="ARBA00023136"/>
    </source>
</evidence>
<evidence type="ECO:0000256" key="11">
    <source>
        <dbReference type="ARBA" id="ARBA00023002"/>
    </source>
</evidence>
<dbReference type="Proteomes" id="UP001146351">
    <property type="component" value="Unassembled WGS sequence"/>
</dbReference>
<proteinExistence type="inferred from homology"/>
<feature type="compositionally biased region" description="Low complexity" evidence="17">
    <location>
        <begin position="10"/>
        <end position="21"/>
    </location>
</feature>
<evidence type="ECO:0000256" key="6">
    <source>
        <dbReference type="ARBA" id="ARBA00022723"/>
    </source>
</evidence>
<protein>
    <recommendedName>
        <fullName evidence="16">Alternative oxidase</fullName>
        <ecNumber evidence="16">1.-.-.-</ecNumber>
    </recommendedName>
</protein>
<keyword evidence="8" id="KW-0809">Transit peptide</keyword>